<gene>
    <name evidence="2" type="ORF">PROFUN_11296</name>
</gene>
<dbReference type="PANTHER" id="PTHR37766:SF1">
    <property type="entry name" value="OS01G0897100 PROTEIN"/>
    <property type="match status" value="1"/>
</dbReference>
<evidence type="ECO:0000313" key="3">
    <source>
        <dbReference type="Proteomes" id="UP000241769"/>
    </source>
</evidence>
<keyword evidence="3" id="KW-1185">Reference proteome</keyword>
<dbReference type="OrthoDB" id="1927237at2759"/>
<dbReference type="Proteomes" id="UP000241769">
    <property type="component" value="Unassembled WGS sequence"/>
</dbReference>
<name>A0A2P6N2I3_9EUKA</name>
<sequence>MSSSEDSSPLQRSLLIWKTFQTHSHTQIIDDQLSERFEKAVQALQTTRDGLDKDEVRSWLTQSIIRCGKEASRHQRRKKLEQLTEENPEIAYQLFILICREKSRLISKFFADQSDVLKDFFLGTDEAESQGKERPKTFGDNTTSRDRIGSWFRFSFDGINSAGALALEQFLFYHRDHLWNRIRWESKRPIPPPVAIQRKGVMSEMNVWKTLRNLSTAHFRSNRDYGESSDEDNDRVVREWEDFWRSENLREQVVRGDIVSCEYTFFARSLLYGFNHGHRHYRDVLLDFISEKPFSELCAIILPLATDDQILRFCDGFGTRSGDFEGKLIWDTVCGQRWSDMGRLLVYNSIITHPSIVAKNFPIADFTREVTKTPPPSTPSTRPFLSLLTSAFLIFTCVSQGCPHPAQIEAFSSNAQLSILPVYMSSAEPKKKKKRRRMREEEEEGQLSGFRFVSPVVNEKTVHGR</sequence>
<organism evidence="2 3">
    <name type="scientific">Planoprotostelium fungivorum</name>
    <dbReference type="NCBI Taxonomy" id="1890364"/>
    <lineage>
        <taxon>Eukaryota</taxon>
        <taxon>Amoebozoa</taxon>
        <taxon>Evosea</taxon>
        <taxon>Variosea</taxon>
        <taxon>Cavosteliida</taxon>
        <taxon>Cavosteliaceae</taxon>
        <taxon>Planoprotostelium</taxon>
    </lineage>
</organism>
<evidence type="ECO:0000256" key="1">
    <source>
        <dbReference type="SAM" id="MobiDB-lite"/>
    </source>
</evidence>
<dbReference type="InParanoid" id="A0A2P6N2I3"/>
<comment type="caution">
    <text evidence="2">The sequence shown here is derived from an EMBL/GenBank/DDBJ whole genome shotgun (WGS) entry which is preliminary data.</text>
</comment>
<dbReference type="AlphaFoldDB" id="A0A2P6N2I3"/>
<evidence type="ECO:0000313" key="2">
    <source>
        <dbReference type="EMBL" id="PRP78166.1"/>
    </source>
</evidence>
<dbReference type="EMBL" id="MDYQ01000237">
    <property type="protein sequence ID" value="PRP78166.1"/>
    <property type="molecule type" value="Genomic_DNA"/>
</dbReference>
<feature type="region of interest" description="Disordered" evidence="1">
    <location>
        <begin position="428"/>
        <end position="447"/>
    </location>
</feature>
<reference evidence="2 3" key="1">
    <citation type="journal article" date="2018" name="Genome Biol. Evol.">
        <title>Multiple Roots of Fruiting Body Formation in Amoebozoa.</title>
        <authorList>
            <person name="Hillmann F."/>
            <person name="Forbes G."/>
            <person name="Novohradska S."/>
            <person name="Ferling I."/>
            <person name="Riege K."/>
            <person name="Groth M."/>
            <person name="Westermann M."/>
            <person name="Marz M."/>
            <person name="Spaller T."/>
            <person name="Winckler T."/>
            <person name="Schaap P."/>
            <person name="Glockner G."/>
        </authorList>
    </citation>
    <scope>NUCLEOTIDE SEQUENCE [LARGE SCALE GENOMIC DNA]</scope>
    <source>
        <strain evidence="2 3">Jena</strain>
    </source>
</reference>
<proteinExistence type="predicted"/>
<protein>
    <submittedName>
        <fullName evidence="2">Uncharacterized protein</fullName>
    </submittedName>
</protein>
<accession>A0A2P6N2I3</accession>
<dbReference type="PANTHER" id="PTHR37766">
    <property type="entry name" value="OS01G0897100 PROTEIN"/>
    <property type="match status" value="1"/>
</dbReference>